<feature type="domain" description="FUZ/MON1/HPS1 second Longin" evidence="5">
    <location>
        <begin position="294"/>
        <end position="382"/>
    </location>
</feature>
<evidence type="ECO:0000259" key="4">
    <source>
        <dbReference type="Pfam" id="PF19036"/>
    </source>
</evidence>
<feature type="compositionally biased region" description="Polar residues" evidence="3">
    <location>
        <begin position="93"/>
        <end position="104"/>
    </location>
</feature>
<dbReference type="SUPFAM" id="SSF64356">
    <property type="entry name" value="SNARE-like"/>
    <property type="match status" value="1"/>
</dbReference>
<dbReference type="Pfam" id="PF19038">
    <property type="entry name" value="Fuz_longin_3"/>
    <property type="match status" value="1"/>
</dbReference>
<name>A0A814BAG4_9BILA</name>
<comment type="caution">
    <text evidence="7">The sequence shown here is derived from an EMBL/GenBank/DDBJ whole genome shotgun (WGS) entry which is preliminary data.</text>
</comment>
<comment type="function">
    <text evidence="2">Plays an important role in membrane trafficking through the secretory apparatus.</text>
</comment>
<reference evidence="7" key="1">
    <citation type="submission" date="2021-02" db="EMBL/GenBank/DDBJ databases">
        <authorList>
            <person name="Nowell W R."/>
        </authorList>
    </citation>
    <scope>NUCLEOTIDE SEQUENCE</scope>
</reference>
<organism evidence="7 9">
    <name type="scientific">Rotaria sordida</name>
    <dbReference type="NCBI Taxonomy" id="392033"/>
    <lineage>
        <taxon>Eukaryota</taxon>
        <taxon>Metazoa</taxon>
        <taxon>Spiralia</taxon>
        <taxon>Gnathifera</taxon>
        <taxon>Rotifera</taxon>
        <taxon>Eurotatoria</taxon>
        <taxon>Bdelloidea</taxon>
        <taxon>Philodinida</taxon>
        <taxon>Philodinidae</taxon>
        <taxon>Rotaria</taxon>
    </lineage>
</organism>
<dbReference type="InterPro" id="IPR043970">
    <property type="entry name" value="FUZ/MON1/HPS1_longin_3"/>
</dbReference>
<evidence type="ECO:0000256" key="3">
    <source>
        <dbReference type="SAM" id="MobiDB-lite"/>
    </source>
</evidence>
<evidence type="ECO:0000313" key="9">
    <source>
        <dbReference type="Proteomes" id="UP000663882"/>
    </source>
</evidence>
<dbReference type="PANTHER" id="PTHR13027">
    <property type="entry name" value="SAND PROTEIN-RELATED"/>
    <property type="match status" value="1"/>
</dbReference>
<dbReference type="AlphaFoldDB" id="A0A814BAG4"/>
<proteinExistence type="inferred from homology"/>
<protein>
    <recommendedName>
        <fullName evidence="2">Vacuolar fusion protein MON1 homolog</fullName>
    </recommendedName>
</protein>
<dbReference type="InterPro" id="IPR011012">
    <property type="entry name" value="Longin-like_dom_sf"/>
</dbReference>
<evidence type="ECO:0000313" key="8">
    <source>
        <dbReference type="EMBL" id="CAF3591905.1"/>
    </source>
</evidence>
<evidence type="ECO:0000259" key="5">
    <source>
        <dbReference type="Pfam" id="PF19037"/>
    </source>
</evidence>
<dbReference type="InterPro" id="IPR043971">
    <property type="entry name" value="FUZ/MON1/HPS1_longin_2"/>
</dbReference>
<evidence type="ECO:0000313" key="7">
    <source>
        <dbReference type="EMBL" id="CAF0924247.1"/>
    </source>
</evidence>
<accession>A0A814BAG4</accession>
<dbReference type="GO" id="GO:0016192">
    <property type="term" value="P:vesicle-mediated transport"/>
    <property type="evidence" value="ECO:0007669"/>
    <property type="project" value="InterPro"/>
</dbReference>
<dbReference type="Proteomes" id="UP000663882">
    <property type="component" value="Unassembled WGS sequence"/>
</dbReference>
<dbReference type="InterPro" id="IPR004353">
    <property type="entry name" value="Mon1"/>
</dbReference>
<evidence type="ECO:0000256" key="2">
    <source>
        <dbReference type="RuleBase" id="RU367048"/>
    </source>
</evidence>
<evidence type="ECO:0000256" key="1">
    <source>
        <dbReference type="ARBA" id="ARBA00008968"/>
    </source>
</evidence>
<feature type="region of interest" description="Disordered" evidence="3">
    <location>
        <begin position="84"/>
        <end position="115"/>
    </location>
</feature>
<dbReference type="GO" id="GO:0006623">
    <property type="term" value="P:protein targeting to vacuole"/>
    <property type="evidence" value="ECO:0007669"/>
    <property type="project" value="UniProtKB-UniRule"/>
</dbReference>
<dbReference type="OrthoDB" id="272411at2759"/>
<dbReference type="GO" id="GO:0035658">
    <property type="term" value="C:Mon1-Ccz1 complex"/>
    <property type="evidence" value="ECO:0007669"/>
    <property type="project" value="TreeGrafter"/>
</dbReference>
<comment type="similarity">
    <text evidence="1 2">Belongs to the MON1/SAND family.</text>
</comment>
<dbReference type="EMBL" id="CAJOAX010000441">
    <property type="protein sequence ID" value="CAF3591905.1"/>
    <property type="molecule type" value="Genomic_DNA"/>
</dbReference>
<dbReference type="PANTHER" id="PTHR13027:SF7">
    <property type="entry name" value="VACUOLAR FUSION PROTEIN MON1 HOMOLOG"/>
    <property type="match status" value="1"/>
</dbReference>
<evidence type="ECO:0000259" key="6">
    <source>
        <dbReference type="Pfam" id="PF19038"/>
    </source>
</evidence>
<dbReference type="EMBL" id="CAJNOO010000375">
    <property type="protein sequence ID" value="CAF0924247.1"/>
    <property type="molecule type" value="Genomic_DNA"/>
</dbReference>
<dbReference type="InterPro" id="IPR043972">
    <property type="entry name" value="FUZ/MON1/HPS1_longin_1"/>
</dbReference>
<dbReference type="Pfam" id="PF19036">
    <property type="entry name" value="Fuz_longin_1"/>
    <property type="match status" value="1"/>
</dbReference>
<dbReference type="PRINTS" id="PR01546">
    <property type="entry name" value="YEAST73DUF"/>
</dbReference>
<gene>
    <name evidence="8" type="ORF">OTI717_LOCUS6350</name>
    <name evidence="7" type="ORF">RFH988_LOCUS10170</name>
</gene>
<dbReference type="Pfam" id="PF19037">
    <property type="entry name" value="Fuz_longin_2"/>
    <property type="match status" value="1"/>
</dbReference>
<feature type="domain" description="FUZ/MON1/HPS1 first Longin" evidence="4">
    <location>
        <begin position="128"/>
        <end position="246"/>
    </location>
</feature>
<sequence>MSVLDLLIPSRLNNSDELISKLETLPSYENLIQNSDEPALFDDEHEPSSGLIKMIRRNSQSEQTRIDSLNVIDTDDTINSYSIDDDDDIITNESESTPTTVTNSIDEHSNQDNDDDESYIHILKSRVKHIFIMSENGKPVFTRYGDDDQLVTLMGVMQTLVSFTEITESSQLNYIKAGRSRIAFLHKEPFVFVLVTHTNEHSICLLQQLTYVYHQIISTLTLSRIKQKFLVQPNFDIRRWFSNAEKKLLHNIIDMYEHDLGMLMTSVKCLILPANIRNQIGQIVAQTIRGQQDMIFAMILAHGHLVSIARLRNYHLHPSDLYLLINLVNSSDAFKGVESWVPVCLPRFDSGGCFHAHISYLDDSCDVCLVLLTVNPEHFQILFDFKQIINEKLKKINLITQIKLALEKNRLLSDEIACDDLRYFAYKSRGLSQYISSKLSKPYITNEQHIRLFELIRYIYGRLHHPNQQLKIIYFKTEHESLLGWLAPGFELHVVFSPFVTMETVILCTDRILSYIKREESQLFIIRCEYF</sequence>
<feature type="domain" description="FUZ/MON1/HPS1 third Longin" evidence="6">
    <location>
        <begin position="421"/>
        <end position="520"/>
    </location>
</feature>
<dbReference type="Proteomes" id="UP000663823">
    <property type="component" value="Unassembled WGS sequence"/>
</dbReference>